<dbReference type="Pfam" id="PF00155">
    <property type="entry name" value="Aminotran_1_2"/>
    <property type="match status" value="1"/>
</dbReference>
<gene>
    <name evidence="7" type="ORF">B1A_00827</name>
</gene>
<keyword evidence="3 7" id="KW-0032">Aminotransferase</keyword>
<name>T1C4U2_9ZZZZ</name>
<dbReference type="EMBL" id="AUZX01000629">
    <property type="protein sequence ID" value="EQD80501.1"/>
    <property type="molecule type" value="Genomic_DNA"/>
</dbReference>
<comment type="cofactor">
    <cofactor evidence="1">
        <name>pyridoxal 5'-phosphate</name>
        <dbReference type="ChEBI" id="CHEBI:597326"/>
    </cofactor>
</comment>
<keyword evidence="5" id="KW-0663">Pyridoxal phosphate</keyword>
<dbReference type="InterPro" id="IPR004839">
    <property type="entry name" value="Aminotransferase_I/II_large"/>
</dbReference>
<organism evidence="7">
    <name type="scientific">mine drainage metagenome</name>
    <dbReference type="NCBI Taxonomy" id="410659"/>
    <lineage>
        <taxon>unclassified sequences</taxon>
        <taxon>metagenomes</taxon>
        <taxon>ecological metagenomes</taxon>
    </lineage>
</organism>
<accession>T1C4U2</accession>
<evidence type="ECO:0000256" key="3">
    <source>
        <dbReference type="ARBA" id="ARBA00022576"/>
    </source>
</evidence>
<feature type="domain" description="Aminotransferase class I/classII large" evidence="6">
    <location>
        <begin position="3"/>
        <end position="75"/>
    </location>
</feature>
<dbReference type="InterPro" id="IPR015422">
    <property type="entry name" value="PyrdxlP-dep_Trfase_small"/>
</dbReference>
<dbReference type="InterPro" id="IPR015424">
    <property type="entry name" value="PyrdxlP-dep_Trfase"/>
</dbReference>
<evidence type="ECO:0000256" key="1">
    <source>
        <dbReference type="ARBA" id="ARBA00001933"/>
    </source>
</evidence>
<reference evidence="7" key="1">
    <citation type="submission" date="2013-08" db="EMBL/GenBank/DDBJ databases">
        <authorList>
            <person name="Mendez C."/>
            <person name="Richter M."/>
            <person name="Ferrer M."/>
            <person name="Sanchez J."/>
        </authorList>
    </citation>
    <scope>NUCLEOTIDE SEQUENCE</scope>
</reference>
<comment type="caution">
    <text evidence="7">The sequence shown here is derived from an EMBL/GenBank/DDBJ whole genome shotgun (WGS) entry which is preliminary data.</text>
</comment>
<proteinExistence type="inferred from homology"/>
<keyword evidence="4 7" id="KW-0808">Transferase</keyword>
<protein>
    <submittedName>
        <fullName evidence="7">Aspartate aminotransferase</fullName>
    </submittedName>
</protein>
<reference evidence="7" key="2">
    <citation type="journal article" date="2014" name="ISME J.">
        <title>Microbial stratification in low pH oxic and suboxic macroscopic growths along an acid mine drainage.</title>
        <authorList>
            <person name="Mendez-Garcia C."/>
            <person name="Mesa V."/>
            <person name="Sprenger R.R."/>
            <person name="Richter M."/>
            <person name="Diez M.S."/>
            <person name="Solano J."/>
            <person name="Bargiela R."/>
            <person name="Golyshina O.V."/>
            <person name="Manteca A."/>
            <person name="Ramos J.L."/>
            <person name="Gallego J.R."/>
            <person name="Llorente I."/>
            <person name="Martins Dos Santos V.A."/>
            <person name="Jensen O.N."/>
            <person name="Pelaez A.I."/>
            <person name="Sanchez J."/>
            <person name="Ferrer M."/>
        </authorList>
    </citation>
    <scope>NUCLEOTIDE SEQUENCE</scope>
</reference>
<evidence type="ECO:0000256" key="5">
    <source>
        <dbReference type="ARBA" id="ARBA00022898"/>
    </source>
</evidence>
<dbReference type="PANTHER" id="PTHR46383">
    <property type="entry name" value="ASPARTATE AMINOTRANSFERASE"/>
    <property type="match status" value="1"/>
</dbReference>
<comment type="similarity">
    <text evidence="2">Belongs to the class-I pyridoxal-phosphate-dependent aminotransferase family.</text>
</comment>
<dbReference type="GO" id="GO:0008483">
    <property type="term" value="F:transaminase activity"/>
    <property type="evidence" value="ECO:0007669"/>
    <property type="project" value="UniProtKB-KW"/>
</dbReference>
<evidence type="ECO:0000313" key="7">
    <source>
        <dbReference type="EMBL" id="EQD80501.1"/>
    </source>
</evidence>
<dbReference type="InterPro" id="IPR050596">
    <property type="entry name" value="AspAT/PAT-like"/>
</dbReference>
<dbReference type="GO" id="GO:0030170">
    <property type="term" value="F:pyridoxal phosphate binding"/>
    <property type="evidence" value="ECO:0007669"/>
    <property type="project" value="InterPro"/>
</dbReference>
<dbReference type="SUPFAM" id="SSF53383">
    <property type="entry name" value="PLP-dependent transferases"/>
    <property type="match status" value="1"/>
</dbReference>
<sequence length="80" mass="8449">MPPPDGAFYVFPSVSGALGRVIAGHRVDTSAELAAVLLEESNVAVVPGEAFGAPGHVRLSYALADEELEEGMDRLRRLLS</sequence>
<evidence type="ECO:0000259" key="6">
    <source>
        <dbReference type="Pfam" id="PF00155"/>
    </source>
</evidence>
<evidence type="ECO:0000256" key="4">
    <source>
        <dbReference type="ARBA" id="ARBA00022679"/>
    </source>
</evidence>
<dbReference type="AlphaFoldDB" id="T1C4U2"/>
<dbReference type="PANTHER" id="PTHR46383:SF1">
    <property type="entry name" value="ASPARTATE AMINOTRANSFERASE"/>
    <property type="match status" value="1"/>
</dbReference>
<evidence type="ECO:0000256" key="2">
    <source>
        <dbReference type="ARBA" id="ARBA00007441"/>
    </source>
</evidence>
<dbReference type="GO" id="GO:0006520">
    <property type="term" value="P:amino acid metabolic process"/>
    <property type="evidence" value="ECO:0007669"/>
    <property type="project" value="InterPro"/>
</dbReference>
<dbReference type="Gene3D" id="3.90.1150.10">
    <property type="entry name" value="Aspartate Aminotransferase, domain 1"/>
    <property type="match status" value="1"/>
</dbReference>